<proteinExistence type="predicted"/>
<gene>
    <name evidence="2" type="primary">acrB</name>
    <name evidence="2" type="ORF">BWY73_00937</name>
</gene>
<dbReference type="SMART" id="SM00893">
    <property type="entry name" value="ETF"/>
    <property type="match status" value="1"/>
</dbReference>
<dbReference type="Gene3D" id="3.40.50.620">
    <property type="entry name" value="HUPs"/>
    <property type="match status" value="1"/>
</dbReference>
<dbReference type="PIRSF" id="PIRSF000090">
    <property type="entry name" value="Beta-ETF"/>
    <property type="match status" value="1"/>
</dbReference>
<dbReference type="AlphaFoldDB" id="A0A1V5MG04"/>
<dbReference type="PANTHER" id="PTHR21294">
    <property type="entry name" value="ELECTRON TRANSFER FLAVOPROTEIN BETA-SUBUNIT"/>
    <property type="match status" value="1"/>
</dbReference>
<dbReference type="PANTHER" id="PTHR21294:SF17">
    <property type="entry name" value="PROTEIN FIXA"/>
    <property type="match status" value="1"/>
</dbReference>
<sequence>MEKIIVFIKQVPDTMEVRIDPETNRIIREGVPSIINPYDRYAMEAALRLKESFGSRAVVACMGPPQAEAALREAMSLGFDQAILLSSRDFAGSDTLATSYTLAALVRKLAPVDVVVCGREAMDGSTGQVGPEMAEHLGWPFLGFVSKVEELKEGRLRVNRMMEDHYEEIEGPLPLVMTVVKEIAEPRLPSLRGLLQAKKAQIQVWGREELEMEPARTGSAGSPTWVKRVWTPEHHTQGMKLTGEPEELVDRLYKELKGQNLL</sequence>
<feature type="domain" description="Electron transfer flavoprotein alpha/beta-subunit N-terminal" evidence="1">
    <location>
        <begin position="23"/>
        <end position="214"/>
    </location>
</feature>
<dbReference type="InterPro" id="IPR014730">
    <property type="entry name" value="ETF_a/b_N"/>
</dbReference>
<dbReference type="Proteomes" id="UP000485484">
    <property type="component" value="Unassembled WGS sequence"/>
</dbReference>
<evidence type="ECO:0000259" key="1">
    <source>
        <dbReference type="SMART" id="SM00893"/>
    </source>
</evidence>
<dbReference type="CDD" id="cd01714">
    <property type="entry name" value="ETF_beta"/>
    <property type="match status" value="1"/>
</dbReference>
<accession>A0A1V5MG04</accession>
<organism evidence="2">
    <name type="scientific">candidate division TA06 bacterium ADurb.Bin417</name>
    <dbReference type="NCBI Taxonomy" id="1852828"/>
    <lineage>
        <taxon>Bacteria</taxon>
        <taxon>Bacteria division TA06</taxon>
    </lineage>
</organism>
<dbReference type="EMBL" id="MWAK01000132">
    <property type="protein sequence ID" value="OPZ92055.1"/>
    <property type="molecule type" value="Genomic_DNA"/>
</dbReference>
<reference evidence="2" key="1">
    <citation type="submission" date="2017-02" db="EMBL/GenBank/DDBJ databases">
        <title>Delving into the versatile metabolic prowess of the omnipresent phylum Bacteroidetes.</title>
        <authorList>
            <person name="Nobu M.K."/>
            <person name="Mei R."/>
            <person name="Narihiro T."/>
            <person name="Kuroda K."/>
            <person name="Liu W.-T."/>
        </authorList>
    </citation>
    <scope>NUCLEOTIDE SEQUENCE</scope>
    <source>
        <strain evidence="2">ADurb.Bin417</strain>
    </source>
</reference>
<name>A0A1V5MG04_UNCT6</name>
<dbReference type="SUPFAM" id="SSF52402">
    <property type="entry name" value="Adenine nucleotide alpha hydrolases-like"/>
    <property type="match status" value="1"/>
</dbReference>
<comment type="caution">
    <text evidence="2">The sequence shown here is derived from an EMBL/GenBank/DDBJ whole genome shotgun (WGS) entry which is preliminary data.</text>
</comment>
<dbReference type="InterPro" id="IPR012255">
    <property type="entry name" value="ETF_b"/>
</dbReference>
<dbReference type="GO" id="GO:0009055">
    <property type="term" value="F:electron transfer activity"/>
    <property type="evidence" value="ECO:0007669"/>
    <property type="project" value="InterPro"/>
</dbReference>
<protein>
    <submittedName>
        <fullName evidence="2">Acryloyl-CoA reductase electron transfer subunit gamma</fullName>
    </submittedName>
</protein>
<dbReference type="InterPro" id="IPR014729">
    <property type="entry name" value="Rossmann-like_a/b/a_fold"/>
</dbReference>
<dbReference type="Pfam" id="PF01012">
    <property type="entry name" value="ETF"/>
    <property type="match status" value="1"/>
</dbReference>
<evidence type="ECO:0000313" key="2">
    <source>
        <dbReference type="EMBL" id="OPZ92055.1"/>
    </source>
</evidence>
<dbReference type="InterPro" id="IPR033948">
    <property type="entry name" value="ETF_beta_N"/>
</dbReference>